<dbReference type="Gene3D" id="3.40.630.30">
    <property type="match status" value="1"/>
</dbReference>
<dbReference type="SUPFAM" id="SSF55729">
    <property type="entry name" value="Acyl-CoA N-acyltransferases (Nat)"/>
    <property type="match status" value="1"/>
</dbReference>
<keyword evidence="4" id="KW-1185">Reference proteome</keyword>
<evidence type="ECO:0000256" key="1">
    <source>
        <dbReference type="ARBA" id="ARBA00022679"/>
    </source>
</evidence>
<accession>W9GCD1</accession>
<dbReference type="PANTHER" id="PTHR13947:SF37">
    <property type="entry name" value="LD18367P"/>
    <property type="match status" value="1"/>
</dbReference>
<dbReference type="RefSeq" id="WP_034722394.1">
    <property type="nucleotide sequence ID" value="NZ_AWQS01000412.1"/>
</dbReference>
<keyword evidence="1 3" id="KW-0808">Transferase</keyword>
<dbReference type="Proteomes" id="UP000019494">
    <property type="component" value="Unassembled WGS sequence"/>
</dbReference>
<gene>
    <name evidence="3" type="ORF">N864_17335</name>
</gene>
<dbReference type="CDD" id="cd04301">
    <property type="entry name" value="NAT_SF"/>
    <property type="match status" value="1"/>
</dbReference>
<dbReference type="InterPro" id="IPR000182">
    <property type="entry name" value="GNAT_dom"/>
</dbReference>
<dbReference type="OrthoDB" id="273614at2"/>
<name>W9GCD1_9MICO</name>
<dbReference type="PROSITE" id="PS51186">
    <property type="entry name" value="GNAT"/>
    <property type="match status" value="1"/>
</dbReference>
<reference evidence="4" key="1">
    <citation type="submission" date="2013-08" db="EMBL/GenBank/DDBJ databases">
        <title>Intrasporangium oryzae NRRL B-24470.</title>
        <authorList>
            <person name="Liu H."/>
            <person name="Wang G."/>
        </authorList>
    </citation>
    <scope>NUCLEOTIDE SEQUENCE [LARGE SCALE GENOMIC DNA]</scope>
    <source>
        <strain evidence="4">Q5-1</strain>
    </source>
</reference>
<evidence type="ECO:0000313" key="4">
    <source>
        <dbReference type="Proteomes" id="UP000019494"/>
    </source>
</evidence>
<feature type="domain" description="N-acetyltransferase" evidence="2">
    <location>
        <begin position="1"/>
        <end position="157"/>
    </location>
</feature>
<dbReference type="InterPro" id="IPR016181">
    <property type="entry name" value="Acyl_CoA_acyltransferase"/>
</dbReference>
<comment type="caution">
    <text evidence="3">The sequence shown here is derived from an EMBL/GenBank/DDBJ whole genome shotgun (WGS) entry which is preliminary data.</text>
</comment>
<proteinExistence type="predicted"/>
<dbReference type="Pfam" id="PF00583">
    <property type="entry name" value="Acetyltransf_1"/>
    <property type="match status" value="1"/>
</dbReference>
<evidence type="ECO:0000259" key="2">
    <source>
        <dbReference type="PROSITE" id="PS51186"/>
    </source>
</evidence>
<dbReference type="PANTHER" id="PTHR13947">
    <property type="entry name" value="GNAT FAMILY N-ACETYLTRANSFERASE"/>
    <property type="match status" value="1"/>
</dbReference>
<dbReference type="EMBL" id="AWQS01000412">
    <property type="protein sequence ID" value="EWT03876.1"/>
    <property type="molecule type" value="Genomic_DNA"/>
</dbReference>
<evidence type="ECO:0000313" key="3">
    <source>
        <dbReference type="EMBL" id="EWT03876.1"/>
    </source>
</evidence>
<dbReference type="AlphaFoldDB" id="W9GCD1"/>
<dbReference type="GO" id="GO:0008080">
    <property type="term" value="F:N-acetyltransferase activity"/>
    <property type="evidence" value="ECO:0007669"/>
    <property type="project" value="InterPro"/>
</dbReference>
<sequence length="160" mass="17571">MEIRRARAEEYGRIADILSSAYAPSGLAPGDDYYEHLRDVAGRAVGAEVWVAVDGPDVVGTVTWPPAGSAHREVAADDEAEFRMLAVDPSVQGRGVGRALLDEVVNRARTEGFRRVVLSTAFWSTAAHRLYADYGFVHVPDRDWPVYPDLVLQVYALELG</sequence>
<dbReference type="InterPro" id="IPR050769">
    <property type="entry name" value="NAT_camello-type"/>
</dbReference>
<organism evidence="3 4">
    <name type="scientific">Intrasporangium chromatireducens Q5-1</name>
    <dbReference type="NCBI Taxonomy" id="584657"/>
    <lineage>
        <taxon>Bacteria</taxon>
        <taxon>Bacillati</taxon>
        <taxon>Actinomycetota</taxon>
        <taxon>Actinomycetes</taxon>
        <taxon>Micrococcales</taxon>
        <taxon>Intrasporangiaceae</taxon>
        <taxon>Intrasporangium</taxon>
    </lineage>
</organism>
<protein>
    <submittedName>
        <fullName evidence="3">Acetyltransferase</fullName>
    </submittedName>
</protein>